<evidence type="ECO:0000313" key="3">
    <source>
        <dbReference type="WBParaSite" id="TCNE_0000473101-mRNA-1"/>
    </source>
</evidence>
<evidence type="ECO:0000313" key="1">
    <source>
        <dbReference type="EMBL" id="VDM31977.1"/>
    </source>
</evidence>
<proteinExistence type="predicted"/>
<dbReference type="Proteomes" id="UP000050794">
    <property type="component" value="Unassembled WGS sequence"/>
</dbReference>
<reference evidence="1 2" key="2">
    <citation type="submission" date="2018-11" db="EMBL/GenBank/DDBJ databases">
        <authorList>
            <consortium name="Pathogen Informatics"/>
        </authorList>
    </citation>
    <scope>NUCLEOTIDE SEQUENCE [LARGE SCALE GENOMIC DNA]</scope>
</reference>
<protein>
    <submittedName>
        <fullName evidence="3">Transposase</fullName>
    </submittedName>
</protein>
<dbReference type="WBParaSite" id="TCNE_0000473101-mRNA-1">
    <property type="protein sequence ID" value="TCNE_0000473101-mRNA-1"/>
    <property type="gene ID" value="TCNE_0000473101"/>
</dbReference>
<keyword evidence="2" id="KW-1185">Reference proteome</keyword>
<gene>
    <name evidence="1" type="ORF">TCNE_LOCUS4731</name>
</gene>
<dbReference type="EMBL" id="UYWY01008813">
    <property type="protein sequence ID" value="VDM31977.1"/>
    <property type="molecule type" value="Genomic_DNA"/>
</dbReference>
<accession>A0A183U8B1</accession>
<organism evidence="2 3">
    <name type="scientific">Toxocara canis</name>
    <name type="common">Canine roundworm</name>
    <dbReference type="NCBI Taxonomy" id="6265"/>
    <lineage>
        <taxon>Eukaryota</taxon>
        <taxon>Metazoa</taxon>
        <taxon>Ecdysozoa</taxon>
        <taxon>Nematoda</taxon>
        <taxon>Chromadorea</taxon>
        <taxon>Rhabditida</taxon>
        <taxon>Spirurina</taxon>
        <taxon>Ascaridomorpha</taxon>
        <taxon>Ascaridoidea</taxon>
        <taxon>Toxocaridae</taxon>
        <taxon>Toxocara</taxon>
    </lineage>
</organism>
<reference evidence="3" key="1">
    <citation type="submission" date="2016-06" db="UniProtKB">
        <authorList>
            <consortium name="WormBaseParasite"/>
        </authorList>
    </citation>
    <scope>IDENTIFICATION</scope>
</reference>
<sequence>MKCNPTLTAKQQYAMRKIVNECTSHDAEHQLEVLKKTADRSALRMQLINGPGLREV</sequence>
<dbReference type="AlphaFoldDB" id="A0A183U8B1"/>
<evidence type="ECO:0000313" key="2">
    <source>
        <dbReference type="Proteomes" id="UP000050794"/>
    </source>
</evidence>
<name>A0A183U8B1_TOXCA</name>